<evidence type="ECO:0000256" key="1">
    <source>
        <dbReference type="SAM" id="MobiDB-lite"/>
    </source>
</evidence>
<dbReference type="EMBL" id="JAVVDO010000012">
    <property type="protein sequence ID" value="MDT8331323.1"/>
    <property type="molecule type" value="Genomic_DNA"/>
</dbReference>
<evidence type="ECO:0000256" key="2">
    <source>
        <dbReference type="SAM" id="SignalP"/>
    </source>
</evidence>
<feature type="region of interest" description="Disordered" evidence="1">
    <location>
        <begin position="38"/>
        <end position="61"/>
    </location>
</feature>
<feature type="non-terminal residue" evidence="3">
    <location>
        <position position="120"/>
    </location>
</feature>
<feature type="region of interest" description="Disordered" evidence="1">
    <location>
        <begin position="88"/>
        <end position="120"/>
    </location>
</feature>
<accession>A0ABU3MFK3</accession>
<protein>
    <submittedName>
        <fullName evidence="3">Uncharacterized protein</fullName>
    </submittedName>
</protein>
<gene>
    <name evidence="3" type="ORF">RQ831_09680</name>
</gene>
<organism evidence="3 4">
    <name type="scientific">Roseomonas gilardii</name>
    <dbReference type="NCBI Taxonomy" id="257708"/>
    <lineage>
        <taxon>Bacteria</taxon>
        <taxon>Pseudomonadati</taxon>
        <taxon>Pseudomonadota</taxon>
        <taxon>Alphaproteobacteria</taxon>
        <taxon>Acetobacterales</taxon>
        <taxon>Roseomonadaceae</taxon>
        <taxon>Roseomonas</taxon>
    </lineage>
</organism>
<feature type="compositionally biased region" description="Low complexity" evidence="1">
    <location>
        <begin position="38"/>
        <end position="58"/>
    </location>
</feature>
<sequence length="120" mass="11701">MTAGARRHGAGSPAPAFGLLLLALLLAMAAPGLSRPALAQNAATAPQSSAAQPSAAQPGLTPEEARRALEVLQNDARRRDVITTLEAIARTAPASTPATPSTHGAPVPGGATAPAAGGTA</sequence>
<keyword evidence="2" id="KW-0732">Signal</keyword>
<keyword evidence="4" id="KW-1185">Reference proteome</keyword>
<feature type="chain" id="PRO_5045685920" evidence="2">
    <location>
        <begin position="40"/>
        <end position="120"/>
    </location>
</feature>
<reference evidence="3 4" key="1">
    <citation type="journal article" date="2019" name="Microb. Pathog.">
        <title>Comparison of VITEK 2, MALDI-TOF MS, 16S rRNA gene sequencing, and whole-genome sequencing for identification of Roseomonas mucosa.</title>
        <authorList>
            <person name="Rudolph W.W."/>
            <person name="Gunzer F."/>
            <person name="Trauth M."/>
            <person name="Bunk B."/>
            <person name="Bigge R."/>
            <person name="Schrottner P."/>
        </authorList>
    </citation>
    <scope>NUCLEOTIDE SEQUENCE [LARGE SCALE GENOMIC DNA]</scope>
    <source>
        <strain evidence="3 4">DSM 103800</strain>
    </source>
</reference>
<evidence type="ECO:0000313" key="4">
    <source>
        <dbReference type="Proteomes" id="UP001258945"/>
    </source>
</evidence>
<feature type="compositionally biased region" description="Low complexity" evidence="1">
    <location>
        <begin position="91"/>
        <end position="120"/>
    </location>
</feature>
<evidence type="ECO:0000313" key="3">
    <source>
        <dbReference type="EMBL" id="MDT8331323.1"/>
    </source>
</evidence>
<feature type="signal peptide" evidence="2">
    <location>
        <begin position="1"/>
        <end position="39"/>
    </location>
</feature>
<proteinExistence type="predicted"/>
<comment type="caution">
    <text evidence="3">The sequence shown here is derived from an EMBL/GenBank/DDBJ whole genome shotgun (WGS) entry which is preliminary data.</text>
</comment>
<name>A0ABU3MFK3_9PROT</name>
<dbReference type="Proteomes" id="UP001258945">
    <property type="component" value="Unassembled WGS sequence"/>
</dbReference>